<feature type="domain" description="ABC transporter" evidence="4">
    <location>
        <begin position="7"/>
        <end position="237"/>
    </location>
</feature>
<dbReference type="Pfam" id="PF00005">
    <property type="entry name" value="ABC_tran"/>
    <property type="match status" value="1"/>
</dbReference>
<evidence type="ECO:0000256" key="1">
    <source>
        <dbReference type="ARBA" id="ARBA00005417"/>
    </source>
</evidence>
<keyword evidence="3" id="KW-0067">ATP-binding</keyword>
<evidence type="ECO:0000259" key="4">
    <source>
        <dbReference type="PROSITE" id="PS50893"/>
    </source>
</evidence>
<sequence>MPDGALLSVRDVAKSFVMHLRDGVVLPVVANVCFDLFPGECVVLGGPSGVGKSSILRMVYGNYAIDQGSVLVRDPDSGAVRDLGAGDPRLVLAIRENGIGYVSQFLRAVPRVSAVEIVAEPLVSRGVERAEAVSRARDMLSRLNLPETLHGLPPATFSGGEKQRVNIARGFITDHPVLLLDEPTASLDAENRDVVTVMIGEKLARGTAILGIFHDQPVREAVATRTIDVSAFSARKAA</sequence>
<dbReference type="PROSITE" id="PS50893">
    <property type="entry name" value="ABC_TRANSPORTER_2"/>
    <property type="match status" value="1"/>
</dbReference>
<dbReference type="GO" id="GO:0005524">
    <property type="term" value="F:ATP binding"/>
    <property type="evidence" value="ECO:0007669"/>
    <property type="project" value="UniProtKB-KW"/>
</dbReference>
<name>A0A9X1NUP8_9HYPH</name>
<keyword evidence="5" id="KW-0456">Lyase</keyword>
<dbReference type="PROSITE" id="PS00211">
    <property type="entry name" value="ABC_TRANSPORTER_1"/>
    <property type="match status" value="1"/>
</dbReference>
<dbReference type="AlphaFoldDB" id="A0A9X1NUP8"/>
<accession>A0A9X1NUP8</accession>
<evidence type="ECO:0000313" key="6">
    <source>
        <dbReference type="Proteomes" id="UP001139089"/>
    </source>
</evidence>
<dbReference type="EMBL" id="JAJOZR010000008">
    <property type="protein sequence ID" value="MCD7110044.1"/>
    <property type="molecule type" value="Genomic_DNA"/>
</dbReference>
<dbReference type="InterPro" id="IPR012701">
    <property type="entry name" value="CP_lyase_PhnL"/>
</dbReference>
<dbReference type="SMART" id="SM00382">
    <property type="entry name" value="AAA"/>
    <property type="match status" value="1"/>
</dbReference>
<comment type="similarity">
    <text evidence="1">Belongs to the ABC transporter superfamily.</text>
</comment>
<dbReference type="Proteomes" id="UP001139089">
    <property type="component" value="Unassembled WGS sequence"/>
</dbReference>
<keyword evidence="2" id="KW-0547">Nucleotide-binding</keyword>
<dbReference type="SUPFAM" id="SSF52540">
    <property type="entry name" value="P-loop containing nucleoside triphosphate hydrolases"/>
    <property type="match status" value="1"/>
</dbReference>
<dbReference type="InterPro" id="IPR027417">
    <property type="entry name" value="P-loop_NTPase"/>
</dbReference>
<comment type="caution">
    <text evidence="5">The sequence shown here is derived from an EMBL/GenBank/DDBJ whole genome shotgun (WGS) entry which is preliminary data.</text>
</comment>
<dbReference type="NCBIfam" id="TIGR02324">
    <property type="entry name" value="CP_lyasePhnL"/>
    <property type="match status" value="1"/>
</dbReference>
<dbReference type="PANTHER" id="PTHR42798">
    <property type="entry name" value="LIPOPROTEIN-RELEASING SYSTEM ATP-BINDING PROTEIN LOLD"/>
    <property type="match status" value="1"/>
</dbReference>
<reference evidence="5" key="1">
    <citation type="submission" date="2021-12" db="EMBL/GenBank/DDBJ databases">
        <authorList>
            <person name="Li Y."/>
        </authorList>
    </citation>
    <scope>NUCLEOTIDE SEQUENCE</scope>
    <source>
        <strain evidence="5">DKSPLA3</strain>
    </source>
</reference>
<proteinExistence type="inferred from homology"/>
<keyword evidence="6" id="KW-1185">Reference proteome</keyword>
<evidence type="ECO:0000256" key="2">
    <source>
        <dbReference type="ARBA" id="ARBA00022741"/>
    </source>
</evidence>
<protein>
    <submittedName>
        <fullName evidence="5">Phosphonate C-P lyase system protein PhnL</fullName>
    </submittedName>
</protein>
<dbReference type="PANTHER" id="PTHR42798:SF7">
    <property type="entry name" value="ALPHA-D-RIBOSE 1-METHYLPHOSPHONATE 5-TRIPHOSPHATE SYNTHASE SUBUNIT PHNL"/>
    <property type="match status" value="1"/>
</dbReference>
<dbReference type="Gene3D" id="3.40.50.300">
    <property type="entry name" value="P-loop containing nucleotide triphosphate hydrolases"/>
    <property type="match status" value="1"/>
</dbReference>
<dbReference type="GO" id="GO:0016887">
    <property type="term" value="F:ATP hydrolysis activity"/>
    <property type="evidence" value="ECO:0007669"/>
    <property type="project" value="InterPro"/>
</dbReference>
<dbReference type="InterPro" id="IPR003439">
    <property type="entry name" value="ABC_transporter-like_ATP-bd"/>
</dbReference>
<dbReference type="InterPro" id="IPR017871">
    <property type="entry name" value="ABC_transporter-like_CS"/>
</dbReference>
<organism evidence="5 6">
    <name type="scientific">Rhizobium quercicola</name>
    <dbReference type="NCBI Taxonomy" id="2901226"/>
    <lineage>
        <taxon>Bacteria</taxon>
        <taxon>Pseudomonadati</taxon>
        <taxon>Pseudomonadota</taxon>
        <taxon>Alphaproteobacteria</taxon>
        <taxon>Hyphomicrobiales</taxon>
        <taxon>Rhizobiaceae</taxon>
        <taxon>Rhizobium/Agrobacterium group</taxon>
        <taxon>Rhizobium</taxon>
    </lineage>
</organism>
<dbReference type="GO" id="GO:0016829">
    <property type="term" value="F:lyase activity"/>
    <property type="evidence" value="ECO:0007669"/>
    <property type="project" value="UniProtKB-KW"/>
</dbReference>
<gene>
    <name evidence="5" type="primary">phnL</name>
    <name evidence="5" type="ORF">LRX75_13455</name>
</gene>
<evidence type="ECO:0000313" key="5">
    <source>
        <dbReference type="EMBL" id="MCD7110044.1"/>
    </source>
</evidence>
<evidence type="ECO:0000256" key="3">
    <source>
        <dbReference type="ARBA" id="ARBA00022840"/>
    </source>
</evidence>
<dbReference type="InterPro" id="IPR003593">
    <property type="entry name" value="AAA+_ATPase"/>
</dbReference>